<comment type="caution">
    <text evidence="2">The sequence shown here is derived from an EMBL/GenBank/DDBJ whole genome shotgun (WGS) entry which is preliminary data.</text>
</comment>
<dbReference type="EMBL" id="BMAO01035587">
    <property type="protein sequence ID" value="GFR04498.1"/>
    <property type="molecule type" value="Genomic_DNA"/>
</dbReference>
<feature type="transmembrane region" description="Helical" evidence="1">
    <location>
        <begin position="28"/>
        <end position="50"/>
    </location>
</feature>
<keyword evidence="1" id="KW-0472">Membrane</keyword>
<sequence>MGIIPEGDMFQISPKEKNVERDIPSCTASFRLLFIGLLCKVVSTSATFVFTMDAIASCLQPILCHGTVALNVLWLMHLVVFHLDISAEMRQ</sequence>
<proteinExistence type="predicted"/>
<gene>
    <name evidence="2" type="ORF">TNCT_438531</name>
</gene>
<accession>A0A8X6GI23</accession>
<keyword evidence="1" id="KW-0812">Transmembrane</keyword>
<name>A0A8X6GI23_TRICU</name>
<dbReference type="Proteomes" id="UP000887116">
    <property type="component" value="Unassembled WGS sequence"/>
</dbReference>
<evidence type="ECO:0000313" key="2">
    <source>
        <dbReference type="EMBL" id="GFR04498.1"/>
    </source>
</evidence>
<protein>
    <submittedName>
        <fullName evidence="2">Uncharacterized protein</fullName>
    </submittedName>
</protein>
<organism evidence="2 3">
    <name type="scientific">Trichonephila clavata</name>
    <name type="common">Joro spider</name>
    <name type="synonym">Nephila clavata</name>
    <dbReference type="NCBI Taxonomy" id="2740835"/>
    <lineage>
        <taxon>Eukaryota</taxon>
        <taxon>Metazoa</taxon>
        <taxon>Ecdysozoa</taxon>
        <taxon>Arthropoda</taxon>
        <taxon>Chelicerata</taxon>
        <taxon>Arachnida</taxon>
        <taxon>Araneae</taxon>
        <taxon>Araneomorphae</taxon>
        <taxon>Entelegynae</taxon>
        <taxon>Araneoidea</taxon>
        <taxon>Nephilidae</taxon>
        <taxon>Trichonephila</taxon>
    </lineage>
</organism>
<keyword evidence="3" id="KW-1185">Reference proteome</keyword>
<dbReference type="AlphaFoldDB" id="A0A8X6GI23"/>
<evidence type="ECO:0000256" key="1">
    <source>
        <dbReference type="SAM" id="Phobius"/>
    </source>
</evidence>
<feature type="transmembrane region" description="Helical" evidence="1">
    <location>
        <begin position="62"/>
        <end position="83"/>
    </location>
</feature>
<keyword evidence="1" id="KW-1133">Transmembrane helix</keyword>
<evidence type="ECO:0000313" key="3">
    <source>
        <dbReference type="Proteomes" id="UP000887116"/>
    </source>
</evidence>
<reference evidence="2" key="1">
    <citation type="submission" date="2020-07" db="EMBL/GenBank/DDBJ databases">
        <title>Multicomponent nature underlies the extraordinary mechanical properties of spider dragline silk.</title>
        <authorList>
            <person name="Kono N."/>
            <person name="Nakamura H."/>
            <person name="Mori M."/>
            <person name="Yoshida Y."/>
            <person name="Ohtoshi R."/>
            <person name="Malay A.D."/>
            <person name="Moran D.A.P."/>
            <person name="Tomita M."/>
            <person name="Numata K."/>
            <person name="Arakawa K."/>
        </authorList>
    </citation>
    <scope>NUCLEOTIDE SEQUENCE</scope>
</reference>